<evidence type="ECO:0000313" key="2">
    <source>
        <dbReference type="Proteomes" id="UP000708208"/>
    </source>
</evidence>
<dbReference type="AlphaFoldDB" id="A0A8J2PBI5"/>
<gene>
    <name evidence="1" type="ORF">AFUS01_LOCUS27254</name>
</gene>
<feature type="non-terminal residue" evidence="1">
    <location>
        <position position="1"/>
    </location>
</feature>
<reference evidence="1" key="1">
    <citation type="submission" date="2021-06" db="EMBL/GenBank/DDBJ databases">
        <authorList>
            <person name="Hodson N. C."/>
            <person name="Mongue J. A."/>
            <person name="Jaron S. K."/>
        </authorList>
    </citation>
    <scope>NUCLEOTIDE SEQUENCE</scope>
</reference>
<evidence type="ECO:0000313" key="1">
    <source>
        <dbReference type="EMBL" id="CAG7816642.1"/>
    </source>
</evidence>
<dbReference type="Proteomes" id="UP000708208">
    <property type="component" value="Unassembled WGS sequence"/>
</dbReference>
<sequence length="56" mass="5753">APAESEESVLEDRQHECYPGQCWHGNSCVPCGSGGGIHCPQGLVWDGNNCVGPGAG</sequence>
<protein>
    <submittedName>
        <fullName evidence="1">Uncharacterized protein</fullName>
    </submittedName>
</protein>
<name>A0A8J2PBI5_9HEXA</name>
<comment type="caution">
    <text evidence="1">The sequence shown here is derived from an EMBL/GenBank/DDBJ whole genome shotgun (WGS) entry which is preliminary data.</text>
</comment>
<organism evidence="1 2">
    <name type="scientific">Allacma fusca</name>
    <dbReference type="NCBI Taxonomy" id="39272"/>
    <lineage>
        <taxon>Eukaryota</taxon>
        <taxon>Metazoa</taxon>
        <taxon>Ecdysozoa</taxon>
        <taxon>Arthropoda</taxon>
        <taxon>Hexapoda</taxon>
        <taxon>Collembola</taxon>
        <taxon>Symphypleona</taxon>
        <taxon>Sminthuridae</taxon>
        <taxon>Allacma</taxon>
    </lineage>
</organism>
<dbReference type="EMBL" id="CAJVCH010374961">
    <property type="protein sequence ID" value="CAG7816642.1"/>
    <property type="molecule type" value="Genomic_DNA"/>
</dbReference>
<accession>A0A8J2PBI5</accession>
<proteinExistence type="predicted"/>
<keyword evidence="2" id="KW-1185">Reference proteome</keyword>